<feature type="region of interest" description="Disordered" evidence="2">
    <location>
        <begin position="372"/>
        <end position="405"/>
    </location>
</feature>
<accession>A0A7S1A9N4</accession>
<feature type="compositionally biased region" description="Polar residues" evidence="2">
    <location>
        <begin position="265"/>
        <end position="274"/>
    </location>
</feature>
<feature type="region of interest" description="Disordered" evidence="2">
    <location>
        <begin position="90"/>
        <end position="161"/>
    </location>
</feature>
<feature type="compositionally biased region" description="Low complexity" evidence="2">
    <location>
        <begin position="372"/>
        <end position="385"/>
    </location>
</feature>
<evidence type="ECO:0000256" key="2">
    <source>
        <dbReference type="SAM" id="MobiDB-lite"/>
    </source>
</evidence>
<dbReference type="GO" id="GO:0101031">
    <property type="term" value="C:protein folding chaperone complex"/>
    <property type="evidence" value="ECO:0007669"/>
    <property type="project" value="TreeGrafter"/>
</dbReference>
<dbReference type="PANTHER" id="PTHR46423">
    <property type="entry name" value="RNA POLYMERASE II-ASSOCIATED PROTEIN 3"/>
    <property type="match status" value="1"/>
</dbReference>
<gene>
    <name evidence="3" type="ORF">NSCI0253_LOCUS20670</name>
</gene>
<dbReference type="SMART" id="SM00028">
    <property type="entry name" value="TPR"/>
    <property type="match status" value="5"/>
</dbReference>
<sequence>MADWGVCWGFSDDADHQCEDNLPTRGVYTGSLWTRTRPRASGLRDTTVRIDPEDGEHCTYRQILLKYLGRYPLRSIEGFWEIDCQLVPDHSSESSRPAPLATLSSDAAVQSSAPGIGQSAQPTSSSDATTLSTVPDVSSKSSGAAGNGTAATMPTPVRTEGKKAVRLTWNVKDRLISPPRESPAPITRITATIEAREGAESQAFPVAEQHIGSAPAKVQPRAGPVPSGSAAKAVKLTWNVKDRLVPVPVTEQDAPPLSKRVEAPSGTSETSTVEPSRGATSSTAPTSSFPCAPRTEVPRFPKKVDAVEAMRRLDAAGVWPNKRCALNSASLPATLPAVVATQHHDACVPVVDAAEVMRRLDAFAALPGVKGRNTNTTTTTSVGSVRKPETTNAASESSVPGKTGSIAKKASSAAVDREIKDLGSFPVATKSRSAPVLPKAAVVADATVVASKLPTTHDVSEATRLKETGNELFKKHLFEKAAWEYTCALECLGSDAEIHLRAQLLNNRAACAHQLHEWESAFDDASEVLALEPFNVKALLRRAISAENLQRHDVSFKDASAVLTLEPGQPVANGIRNRTRNLVEEAVALKKRLQEAKGVPEDLGKSMERFCFDDLEVLQRGFPWSEHSFVDGDEGNLNQLAKFEALFAEQVYTSPPFWWGLDEALRDPECLRASLDIGVAYIKNYQCDRADAIYRYALPAARARGLPWNVKALQNCATLRFKQNRQADAAALLEEINDYVPPNPVHCKNLGTVYNSLRQHARALEHFEMAVALQDGWMESSDRWDIGLAKKNLKQFDEAIKLLIDALEGFNADKSDRVTLAKLHDSIGGCYLEMGAEYGKEAQYAGWAEPHFRKAEELFRESVGISSPLYQSAARCISQSLLRQGQREQAEPWLREALRIESIKDGVHPTPLHDMVEELLNLGAQKCLGDFASYHQLLEDAILNMTKHKVPEDGNVGMVLHKVARFFVASGKEYRPAAMGYFRRALELIGSHVDEEVDTTFHCSLLSLEIQCCEALLGSEMLAICDQK</sequence>
<name>A0A7S1A9N4_NOCSC</name>
<evidence type="ECO:0000256" key="1">
    <source>
        <dbReference type="ARBA" id="ARBA00022803"/>
    </source>
</evidence>
<dbReference type="PANTHER" id="PTHR46423:SF1">
    <property type="entry name" value="RNA POLYMERASE II-ASSOCIATED PROTEIN 3"/>
    <property type="match status" value="1"/>
</dbReference>
<dbReference type="InterPro" id="IPR019734">
    <property type="entry name" value="TPR_rpt"/>
</dbReference>
<dbReference type="AlphaFoldDB" id="A0A7S1A9N4"/>
<feature type="compositionally biased region" description="Polar residues" evidence="2">
    <location>
        <begin position="102"/>
        <end position="136"/>
    </location>
</feature>
<reference evidence="3" key="1">
    <citation type="submission" date="2021-01" db="EMBL/GenBank/DDBJ databases">
        <authorList>
            <person name="Corre E."/>
            <person name="Pelletier E."/>
            <person name="Niang G."/>
            <person name="Scheremetjew M."/>
            <person name="Finn R."/>
            <person name="Kale V."/>
            <person name="Holt S."/>
            <person name="Cochrane G."/>
            <person name="Meng A."/>
            <person name="Brown T."/>
            <person name="Cohen L."/>
        </authorList>
    </citation>
    <scope>NUCLEOTIDE SEQUENCE</scope>
</reference>
<dbReference type="Gene3D" id="1.25.40.10">
    <property type="entry name" value="Tetratricopeptide repeat domain"/>
    <property type="match status" value="3"/>
</dbReference>
<organism evidence="3">
    <name type="scientific">Noctiluca scintillans</name>
    <name type="common">Sea sparkle</name>
    <name type="synonym">Red tide dinoflagellate</name>
    <dbReference type="NCBI Taxonomy" id="2966"/>
    <lineage>
        <taxon>Eukaryota</taxon>
        <taxon>Sar</taxon>
        <taxon>Alveolata</taxon>
        <taxon>Dinophyceae</taxon>
        <taxon>Noctilucales</taxon>
        <taxon>Noctilucaceae</taxon>
        <taxon>Noctiluca</taxon>
    </lineage>
</organism>
<dbReference type="InterPro" id="IPR011990">
    <property type="entry name" value="TPR-like_helical_dom_sf"/>
</dbReference>
<keyword evidence="1" id="KW-0802">TPR repeat</keyword>
<feature type="compositionally biased region" description="Polar residues" evidence="2">
    <location>
        <begin position="390"/>
        <end position="400"/>
    </location>
</feature>
<evidence type="ECO:0000313" key="3">
    <source>
        <dbReference type="EMBL" id="CAD8846320.1"/>
    </source>
</evidence>
<feature type="compositionally biased region" description="Low complexity" evidence="2">
    <location>
        <begin position="279"/>
        <end position="293"/>
    </location>
</feature>
<protein>
    <submittedName>
        <fullName evidence="3">Uncharacterized protein</fullName>
    </submittedName>
</protein>
<proteinExistence type="predicted"/>
<dbReference type="EMBL" id="HBFQ01029356">
    <property type="protein sequence ID" value="CAD8846320.1"/>
    <property type="molecule type" value="Transcribed_RNA"/>
</dbReference>
<feature type="compositionally biased region" description="Low complexity" evidence="2">
    <location>
        <begin position="138"/>
        <end position="151"/>
    </location>
</feature>
<feature type="region of interest" description="Disordered" evidence="2">
    <location>
        <begin position="249"/>
        <end position="296"/>
    </location>
</feature>
<dbReference type="InterPro" id="IPR051966">
    <property type="entry name" value="RPAP3"/>
</dbReference>
<dbReference type="SUPFAM" id="SSF48452">
    <property type="entry name" value="TPR-like"/>
    <property type="match status" value="2"/>
</dbReference>